<organism evidence="2 3">
    <name type="scientific">Laceyella putida</name>
    <dbReference type="NCBI Taxonomy" id="110101"/>
    <lineage>
        <taxon>Bacteria</taxon>
        <taxon>Bacillati</taxon>
        <taxon>Bacillota</taxon>
        <taxon>Bacilli</taxon>
        <taxon>Bacillales</taxon>
        <taxon>Thermoactinomycetaceae</taxon>
        <taxon>Laceyella</taxon>
    </lineage>
</organism>
<reference evidence="3" key="1">
    <citation type="journal article" date="2019" name="Int. J. Syst. Evol. Microbiol.">
        <title>The Global Catalogue of Microorganisms (GCM) 10K type strain sequencing project: providing services to taxonomists for standard genome sequencing and annotation.</title>
        <authorList>
            <consortium name="The Broad Institute Genomics Platform"/>
            <consortium name="The Broad Institute Genome Sequencing Center for Infectious Disease"/>
            <person name="Wu L."/>
            <person name="Ma J."/>
        </authorList>
    </citation>
    <scope>NUCLEOTIDE SEQUENCE [LARGE SCALE GENOMIC DNA]</scope>
    <source>
        <strain evidence="3">CGMCC 1.12942</strain>
    </source>
</reference>
<feature type="signal peptide" evidence="1">
    <location>
        <begin position="1"/>
        <end position="19"/>
    </location>
</feature>
<proteinExistence type="predicted"/>
<keyword evidence="1" id="KW-0732">Signal</keyword>
<evidence type="ECO:0000313" key="3">
    <source>
        <dbReference type="Proteomes" id="UP001596500"/>
    </source>
</evidence>
<evidence type="ECO:0000313" key="2">
    <source>
        <dbReference type="EMBL" id="MFC7442134.1"/>
    </source>
</evidence>
<comment type="caution">
    <text evidence="2">The sequence shown here is derived from an EMBL/GenBank/DDBJ whole genome shotgun (WGS) entry which is preliminary data.</text>
</comment>
<dbReference type="EMBL" id="JBHTBW010000045">
    <property type="protein sequence ID" value="MFC7442134.1"/>
    <property type="molecule type" value="Genomic_DNA"/>
</dbReference>
<dbReference type="RefSeq" id="WP_379865786.1">
    <property type="nucleotide sequence ID" value="NZ_JBHTBW010000045.1"/>
</dbReference>
<accession>A0ABW2RMS9</accession>
<keyword evidence="3" id="KW-1185">Reference proteome</keyword>
<sequence length="162" mass="18062">MKALAVRMLAVSVCSAMLAATISLVPTLWSTGEPTEDVAVFHHVAREPLTEKSLAHFLDQSAVQTELKRADLYRDTLFIELASLANSEQGHQAMIHLIIQVFSETNNVNQLQVLVHFQDRTAALLEAERSRVEKANLGDGHDIRAWERLKKLATITTFSPMN</sequence>
<protein>
    <submittedName>
        <fullName evidence="2">Uncharacterized protein</fullName>
    </submittedName>
</protein>
<evidence type="ECO:0000256" key="1">
    <source>
        <dbReference type="SAM" id="SignalP"/>
    </source>
</evidence>
<dbReference type="Proteomes" id="UP001596500">
    <property type="component" value="Unassembled WGS sequence"/>
</dbReference>
<name>A0ABW2RMS9_9BACL</name>
<gene>
    <name evidence="2" type="ORF">ACFQNG_13645</name>
</gene>
<feature type="chain" id="PRO_5047304798" evidence="1">
    <location>
        <begin position="20"/>
        <end position="162"/>
    </location>
</feature>